<reference evidence="3" key="1">
    <citation type="submission" date="2022-11" db="UniProtKB">
        <authorList>
            <consortium name="WormBaseParasite"/>
        </authorList>
    </citation>
    <scope>IDENTIFICATION</scope>
</reference>
<dbReference type="AlphaFoldDB" id="A0A914NVK2"/>
<sequence length="119" mass="13817">MIFNQILLLLPIIIHCGTAARPITPQARRGPALPVFLLSSALSSVIFQSVNDQSTPDDSCWTNKRNLPVFEVNRSHSIFIRMNIAQITHMTNFILERFEDHHESYWSDCNEVQRKRSHW</sequence>
<organism evidence="2 3">
    <name type="scientific">Meloidogyne incognita</name>
    <name type="common">Southern root-knot nematode worm</name>
    <name type="synonym">Oxyuris incognita</name>
    <dbReference type="NCBI Taxonomy" id="6306"/>
    <lineage>
        <taxon>Eukaryota</taxon>
        <taxon>Metazoa</taxon>
        <taxon>Ecdysozoa</taxon>
        <taxon>Nematoda</taxon>
        <taxon>Chromadorea</taxon>
        <taxon>Rhabditida</taxon>
        <taxon>Tylenchina</taxon>
        <taxon>Tylenchomorpha</taxon>
        <taxon>Tylenchoidea</taxon>
        <taxon>Meloidogynidae</taxon>
        <taxon>Meloidogyninae</taxon>
        <taxon>Meloidogyne</taxon>
        <taxon>Meloidogyne incognita group</taxon>
    </lineage>
</organism>
<keyword evidence="1" id="KW-0732">Signal</keyword>
<evidence type="ECO:0000256" key="1">
    <source>
        <dbReference type="SAM" id="SignalP"/>
    </source>
</evidence>
<proteinExistence type="predicted"/>
<keyword evidence="2" id="KW-1185">Reference proteome</keyword>
<name>A0A914NVK2_MELIC</name>
<dbReference type="Proteomes" id="UP000887563">
    <property type="component" value="Unplaced"/>
</dbReference>
<protein>
    <submittedName>
        <fullName evidence="3">Uncharacterized protein</fullName>
    </submittedName>
</protein>
<dbReference type="WBParaSite" id="Minc3s08143g41942">
    <property type="protein sequence ID" value="Minc3s08143g41942"/>
    <property type="gene ID" value="Minc3s08143g41942"/>
</dbReference>
<feature type="signal peptide" evidence="1">
    <location>
        <begin position="1"/>
        <end position="19"/>
    </location>
</feature>
<feature type="chain" id="PRO_5037271800" evidence="1">
    <location>
        <begin position="20"/>
        <end position="119"/>
    </location>
</feature>
<evidence type="ECO:0000313" key="2">
    <source>
        <dbReference type="Proteomes" id="UP000887563"/>
    </source>
</evidence>
<evidence type="ECO:0000313" key="3">
    <source>
        <dbReference type="WBParaSite" id="Minc3s08143g41942"/>
    </source>
</evidence>
<accession>A0A914NVK2</accession>